<protein>
    <submittedName>
        <fullName evidence="3">Nascent polypeptide-associated complex subunit alpha, muscle-specific form-like</fullName>
    </submittedName>
</protein>
<evidence type="ECO:0000313" key="3">
    <source>
        <dbReference type="RefSeq" id="XP_044942468.1"/>
    </source>
</evidence>
<proteinExistence type="predicted"/>
<sequence length="809" mass="83862">MELATQVTHHRGCRGDAANPGVPGAPSKRRAPPPLPPPLDLGTRSVLSTSARRPPALRAPGCHGAWPPGSWRRAKGWPAALAGNRTRVNCLEGSYAHHYTTNAAQPGPPPDARPGFGPGGACTLSGHRLWPPPPPPQRALALPDDDPPIHSAALLHGPAAAARRPTRASPTRLGRSVGPPACQPPLGGGAPPASPGPTAAPPPPFCRPGNPASEIRVPPPTRSPWAFSTECWRRPHPAPTDGPTHPRPTRPPRPASPRRVPPRPVPSPPSVPSPRPSRTGQRRITGEPRAAGHSSDALGTTEGPGWAVASPQARGPDAEQGKRVAVVDGGDTHHYTNEDNRPPPFPPPPPPLSTFLPTSTPALHALPRSCFGVRTCSVGGIVDPGGQAPWQPGARSAGGRRAELLRTERVPRWAGTSAPPLPPSATTPEAATASVPTEGPPTDAGTADHHRGLDSPAAQGPPVTRDPLQLHPEVLVGGVSALKWRGRWEWESGHLLEPLVASLPGPRPSGRPPLGPASPPPGTPGLAASPRHLRWWVTWVASSIGDGRREAHRGARPVEWAKRMARGGNGAELEDPGRRPGARLARLGETARPAFPELRAALGGSPSRSGRAAPARAGPELLGGGASVPPAAAQRVVVITFASHAKGPRFETGRKHASLLPAVSGSCGRIGPPPGAGGRSAGGLSLRGQRAALQPPRRLLSLVTFRAQKGKGSPGSRCGPWGPLGVLGRTRPRARLSAWGRPLRGIGQPVRGPSRCGGPAGAGAQPVRGPSRCGGRMARRTEETEERVPTKPAFPGFSVSAATTRPRLT</sequence>
<reference evidence="3" key="1">
    <citation type="submission" date="2025-08" db="UniProtKB">
        <authorList>
            <consortium name="RefSeq"/>
        </authorList>
    </citation>
    <scope>IDENTIFICATION</scope>
    <source>
        <tissue evidence="3">Brain</tissue>
    </source>
</reference>
<feature type="compositionally biased region" description="Basic and acidic residues" evidence="1">
    <location>
        <begin position="779"/>
        <end position="789"/>
    </location>
</feature>
<feature type="compositionally biased region" description="Pro residues" evidence="1">
    <location>
        <begin position="262"/>
        <end position="275"/>
    </location>
</feature>
<dbReference type="GeneID" id="123393711"/>
<feature type="compositionally biased region" description="Low complexity" evidence="1">
    <location>
        <begin position="426"/>
        <end position="437"/>
    </location>
</feature>
<dbReference type="RefSeq" id="XP_044942468.1">
    <property type="nucleotide sequence ID" value="XM_045086533.1"/>
</dbReference>
<evidence type="ECO:0000256" key="1">
    <source>
        <dbReference type="SAM" id="MobiDB-lite"/>
    </source>
</evidence>
<name>A0A8U0SGV9_MUSPF</name>
<feature type="region of interest" description="Disordered" evidence="1">
    <location>
        <begin position="101"/>
        <end position="358"/>
    </location>
</feature>
<dbReference type="OrthoDB" id="9721500at2759"/>
<feature type="region of interest" description="Disordered" evidence="1">
    <location>
        <begin position="1"/>
        <end position="46"/>
    </location>
</feature>
<feature type="compositionally biased region" description="Low complexity" evidence="1">
    <location>
        <begin position="152"/>
        <end position="172"/>
    </location>
</feature>
<feature type="compositionally biased region" description="Pro residues" evidence="1">
    <location>
        <begin position="505"/>
        <end position="523"/>
    </location>
</feature>
<feature type="compositionally biased region" description="Pro residues" evidence="1">
    <location>
        <begin position="237"/>
        <end position="255"/>
    </location>
</feature>
<feature type="region of interest" description="Disordered" evidence="1">
    <location>
        <begin position="743"/>
        <end position="809"/>
    </location>
</feature>
<gene>
    <name evidence="3" type="primary">LOC123393711</name>
</gene>
<organism evidence="2 3">
    <name type="scientific">Mustela putorius furo</name>
    <name type="common">European domestic ferret</name>
    <name type="synonym">Mustela furo</name>
    <dbReference type="NCBI Taxonomy" id="9669"/>
    <lineage>
        <taxon>Eukaryota</taxon>
        <taxon>Metazoa</taxon>
        <taxon>Chordata</taxon>
        <taxon>Craniata</taxon>
        <taxon>Vertebrata</taxon>
        <taxon>Euteleostomi</taxon>
        <taxon>Mammalia</taxon>
        <taxon>Eutheria</taxon>
        <taxon>Laurasiatheria</taxon>
        <taxon>Carnivora</taxon>
        <taxon>Caniformia</taxon>
        <taxon>Musteloidea</taxon>
        <taxon>Mustelidae</taxon>
        <taxon>Mustelinae</taxon>
        <taxon>Mustela</taxon>
    </lineage>
</organism>
<dbReference type="AlphaFoldDB" id="A0A8U0SGV9"/>
<feature type="compositionally biased region" description="Pro residues" evidence="1">
    <location>
        <begin position="342"/>
        <end position="352"/>
    </location>
</feature>
<evidence type="ECO:0000313" key="2">
    <source>
        <dbReference type="Proteomes" id="UP000000715"/>
    </source>
</evidence>
<feature type="region of interest" description="Disordered" evidence="1">
    <location>
        <begin position="412"/>
        <end position="468"/>
    </location>
</feature>
<dbReference type="Proteomes" id="UP000000715">
    <property type="component" value="Unplaced"/>
</dbReference>
<feature type="compositionally biased region" description="Basic and acidic residues" evidence="1">
    <location>
        <begin position="330"/>
        <end position="341"/>
    </location>
</feature>
<feature type="region of interest" description="Disordered" evidence="1">
    <location>
        <begin position="501"/>
        <end position="527"/>
    </location>
</feature>
<accession>A0A8U0SGV9</accession>
<feature type="compositionally biased region" description="Pro residues" evidence="1">
    <location>
        <begin position="192"/>
        <end position="206"/>
    </location>
</feature>
<keyword evidence="2" id="KW-1185">Reference proteome</keyword>